<protein>
    <submittedName>
        <fullName evidence="1">Uncharacterized protein</fullName>
    </submittedName>
</protein>
<dbReference type="EMBL" id="BORR01000033">
    <property type="protein sequence ID" value="GIO40087.1"/>
    <property type="molecule type" value="Genomic_DNA"/>
</dbReference>
<keyword evidence="2" id="KW-1185">Reference proteome</keyword>
<comment type="caution">
    <text evidence="1">The sequence shown here is derived from an EMBL/GenBank/DDBJ whole genome shotgun (WGS) entry which is preliminary data.</text>
</comment>
<sequence>MESAQAISQDFLSKYISLNERYLTVMNNTTGETQIQELAKLTDDLKQLTGDADTSLEYLPTIVDTMRKRSNRLNEDLGKTREELDASQSSYQEYYDANLKLIEAQYLSGDSLESMISKYDKLSTEQKQVVDESIQKLHDFQQTLADIPLDKRVDINVAWQQTGVIPDFSKLDDFEVMRNGQKVTVSKRQQYLHDPDFRGYAEGGIIDSPELAWIGEGGVIPDNNSRRSHTLYTAAGEALGCSQGGTWAQCFSLT</sequence>
<accession>A0A919Y0S5</accession>
<dbReference type="Proteomes" id="UP000681162">
    <property type="component" value="Unassembled WGS sequence"/>
</dbReference>
<evidence type="ECO:0000313" key="1">
    <source>
        <dbReference type="EMBL" id="GIO40087.1"/>
    </source>
</evidence>
<proteinExistence type="predicted"/>
<reference evidence="1 2" key="1">
    <citation type="submission" date="2021-03" db="EMBL/GenBank/DDBJ databases">
        <title>Antimicrobial resistance genes in bacteria isolated from Japanese honey, and their potential for conferring macrolide and lincosamide resistance in the American foulbrood pathogen Paenibacillus larvae.</title>
        <authorList>
            <person name="Okamoto M."/>
            <person name="Kumagai M."/>
            <person name="Kanamori H."/>
            <person name="Takamatsu D."/>
        </authorList>
    </citation>
    <scope>NUCLEOTIDE SEQUENCE [LARGE SCALE GENOMIC DNA]</scope>
    <source>
        <strain evidence="1 2">J41TS12</strain>
    </source>
</reference>
<evidence type="ECO:0000313" key="2">
    <source>
        <dbReference type="Proteomes" id="UP000681162"/>
    </source>
</evidence>
<name>A0A919Y0S5_9BACL</name>
<organism evidence="1 2">
    <name type="scientific">Paenibacillus antibioticophila</name>
    <dbReference type="NCBI Taxonomy" id="1274374"/>
    <lineage>
        <taxon>Bacteria</taxon>
        <taxon>Bacillati</taxon>
        <taxon>Bacillota</taxon>
        <taxon>Bacilli</taxon>
        <taxon>Bacillales</taxon>
        <taxon>Paenibacillaceae</taxon>
        <taxon>Paenibacillus</taxon>
    </lineage>
</organism>
<gene>
    <name evidence="1" type="ORF">J41TS12_49480</name>
</gene>
<dbReference type="RefSeq" id="WP_212944195.1">
    <property type="nucleotide sequence ID" value="NZ_BORR01000033.1"/>
</dbReference>
<dbReference type="AlphaFoldDB" id="A0A919Y0S5"/>